<organism evidence="2">
    <name type="scientific">Arion vulgaris</name>
    <dbReference type="NCBI Taxonomy" id="1028688"/>
    <lineage>
        <taxon>Eukaryota</taxon>
        <taxon>Metazoa</taxon>
        <taxon>Spiralia</taxon>
        <taxon>Lophotrochozoa</taxon>
        <taxon>Mollusca</taxon>
        <taxon>Gastropoda</taxon>
        <taxon>Heterobranchia</taxon>
        <taxon>Euthyneura</taxon>
        <taxon>Panpulmonata</taxon>
        <taxon>Eupulmonata</taxon>
        <taxon>Stylommatophora</taxon>
        <taxon>Helicina</taxon>
        <taxon>Arionoidea</taxon>
        <taxon>Arionidae</taxon>
        <taxon>Arion</taxon>
    </lineage>
</organism>
<evidence type="ECO:0000313" key="2">
    <source>
        <dbReference type="EMBL" id="CEK50487.1"/>
    </source>
</evidence>
<evidence type="ECO:0000256" key="1">
    <source>
        <dbReference type="SAM" id="MobiDB-lite"/>
    </source>
</evidence>
<feature type="compositionally biased region" description="Basic and acidic residues" evidence="1">
    <location>
        <begin position="48"/>
        <end position="66"/>
    </location>
</feature>
<dbReference type="AlphaFoldDB" id="A0A0B6Y2I8"/>
<accession>A0A0B6Y2I8</accession>
<feature type="compositionally biased region" description="Basic and acidic residues" evidence="1">
    <location>
        <begin position="8"/>
        <end position="31"/>
    </location>
</feature>
<dbReference type="EMBL" id="HACG01003622">
    <property type="protein sequence ID" value="CEK50487.1"/>
    <property type="molecule type" value="Transcribed_RNA"/>
</dbReference>
<feature type="region of interest" description="Disordered" evidence="1">
    <location>
        <begin position="1"/>
        <end position="88"/>
    </location>
</feature>
<name>A0A0B6Y2I8_9EUPU</name>
<reference evidence="2" key="1">
    <citation type="submission" date="2014-12" db="EMBL/GenBank/DDBJ databases">
        <title>Insight into the proteome of Arion vulgaris.</title>
        <authorList>
            <person name="Aradska J."/>
            <person name="Bulat T."/>
            <person name="Smidak R."/>
            <person name="Sarate P."/>
            <person name="Gangsoo J."/>
            <person name="Sialana F."/>
            <person name="Bilban M."/>
            <person name="Lubec G."/>
        </authorList>
    </citation>
    <scope>NUCLEOTIDE SEQUENCE</scope>
    <source>
        <tissue evidence="2">Skin</tissue>
    </source>
</reference>
<sequence>PELATDSAIEKTKPVEDKPTDSSSHQHKEVSADVAAESSVHFSSIVAEEDRSVELAKEKPQQREAIKPSLANRSHPLEEVTEELVSTS</sequence>
<feature type="non-terminal residue" evidence="2">
    <location>
        <position position="1"/>
    </location>
</feature>
<gene>
    <name evidence="2" type="primary">ORF10883</name>
</gene>
<proteinExistence type="predicted"/>
<feature type="non-terminal residue" evidence="2">
    <location>
        <position position="88"/>
    </location>
</feature>
<protein>
    <submittedName>
        <fullName evidence="2">Uncharacterized protein</fullName>
    </submittedName>
</protein>